<organism evidence="3 4">
    <name type="scientific">Photobacterium toruni</name>
    <dbReference type="NCBI Taxonomy" id="1935446"/>
    <lineage>
        <taxon>Bacteria</taxon>
        <taxon>Pseudomonadati</taxon>
        <taxon>Pseudomonadota</taxon>
        <taxon>Gammaproteobacteria</taxon>
        <taxon>Vibrionales</taxon>
        <taxon>Vibrionaceae</taxon>
        <taxon>Photobacterium</taxon>
    </lineage>
</organism>
<reference evidence="3 4" key="1">
    <citation type="submission" date="2024-01" db="EMBL/GenBank/DDBJ databases">
        <title>Active colonisers of the gastrointestinal tract of Atlantic salmon farmed in a warm water region.</title>
        <authorList>
            <person name="Bowman J.P."/>
        </authorList>
    </citation>
    <scope>NUCLEOTIDE SEQUENCE [LARGE SCALE GENOMIC DNA]</scope>
    <source>
        <strain evidence="3 4">S3MW1</strain>
    </source>
</reference>
<evidence type="ECO:0000313" key="3">
    <source>
        <dbReference type="EMBL" id="MEC6833034.1"/>
    </source>
</evidence>
<feature type="coiled-coil region" evidence="1">
    <location>
        <begin position="234"/>
        <end position="268"/>
    </location>
</feature>
<evidence type="ECO:0000256" key="1">
    <source>
        <dbReference type="SAM" id="Coils"/>
    </source>
</evidence>
<sequence>MTNFEVSIPWGSTAVNEVANGIELEMLLLQQSIIDGQQQELIEAKVMPTTPSFDTGMIQKIAQLEIKLQATERDRETTFAALIDVQAELETINAAGAENVAELKAEILALQSQLAISEQTKKVVLDSNYELERKAANKAYQHQVLQTQFDVNREAYNKIHTDHQALIGSHSVLVQTEKNNQKLIKQLTSEVDGFDLRLENVRKTEHARVIESLPPAPATVSVISDEVEPLKQEVAQLKEKLSLCNAQKSEMNNATMKAQAEAERFKKEAKRLVDHAHQSNDLVGKAVGEMNAQTDIAARLDNAMQKTIVEFSQQTIQLDTIKRENAYLSEMLDYQEMRTIWTHEDGTAAYIISCNPSRALSLNDGEKERQSMIHPVCWVMNTNGTGHIVLLNEAQDELLFPSAAKGKCALNIEHKDSLKDAIKAVTIEKFNDALKKAVRRAQNICNAADVLDINWSEPLNIDRLLGKIMEDELQKADILEARKSASVITRLAEMHRRGLNPKVNTRNSANKTNKRKRK</sequence>
<feature type="region of interest" description="Disordered" evidence="2">
    <location>
        <begin position="496"/>
        <end position="518"/>
    </location>
</feature>
<evidence type="ECO:0000313" key="4">
    <source>
        <dbReference type="Proteomes" id="UP001306119"/>
    </source>
</evidence>
<evidence type="ECO:0000256" key="2">
    <source>
        <dbReference type="SAM" id="MobiDB-lite"/>
    </source>
</evidence>
<keyword evidence="1" id="KW-0175">Coiled coil</keyword>
<name>A0ABU6LBM5_9GAMM</name>
<protein>
    <recommendedName>
        <fullName evidence="5">Chromosome partition protein Smc</fullName>
    </recommendedName>
</protein>
<evidence type="ECO:0008006" key="5">
    <source>
        <dbReference type="Google" id="ProtNLM"/>
    </source>
</evidence>
<feature type="compositionally biased region" description="Polar residues" evidence="2">
    <location>
        <begin position="502"/>
        <end position="511"/>
    </location>
</feature>
<proteinExistence type="predicted"/>
<gene>
    <name evidence="3" type="ORF">VXS06_14800</name>
</gene>
<comment type="caution">
    <text evidence="3">The sequence shown here is derived from an EMBL/GenBank/DDBJ whole genome shotgun (WGS) entry which is preliminary data.</text>
</comment>
<accession>A0ABU6LBM5</accession>
<dbReference type="Proteomes" id="UP001306119">
    <property type="component" value="Unassembled WGS sequence"/>
</dbReference>
<keyword evidence="4" id="KW-1185">Reference proteome</keyword>
<dbReference type="RefSeq" id="WP_327775334.1">
    <property type="nucleotide sequence ID" value="NZ_JAYXUG010000013.1"/>
</dbReference>
<dbReference type="EMBL" id="JAYXUG010000013">
    <property type="protein sequence ID" value="MEC6833034.1"/>
    <property type="molecule type" value="Genomic_DNA"/>
</dbReference>